<comment type="caution">
    <text evidence="1">The sequence shown here is derived from an EMBL/GenBank/DDBJ whole genome shotgun (WGS) entry which is preliminary data.</text>
</comment>
<dbReference type="EMBL" id="SMMG02000006">
    <property type="protein sequence ID" value="KAA3470192.1"/>
    <property type="molecule type" value="Genomic_DNA"/>
</dbReference>
<evidence type="ECO:0000313" key="2">
    <source>
        <dbReference type="Proteomes" id="UP000325315"/>
    </source>
</evidence>
<dbReference type="Proteomes" id="UP000325315">
    <property type="component" value="Unassembled WGS sequence"/>
</dbReference>
<protein>
    <submittedName>
        <fullName evidence="1">Uncharacterized protein</fullName>
    </submittedName>
</protein>
<keyword evidence="2" id="KW-1185">Reference proteome</keyword>
<reference evidence="1" key="1">
    <citation type="submission" date="2019-08" db="EMBL/GenBank/DDBJ databases">
        <authorList>
            <person name="Liu F."/>
        </authorList>
    </citation>
    <scope>NUCLEOTIDE SEQUENCE [LARGE SCALE GENOMIC DNA]</scope>
    <source>
        <strain evidence="1">PA1801</strain>
        <tissue evidence="1">Leaf</tissue>
    </source>
</reference>
<name>A0A5B6VM58_9ROSI</name>
<gene>
    <name evidence="1" type="ORF">EPI10_015921</name>
</gene>
<evidence type="ECO:0000313" key="1">
    <source>
        <dbReference type="EMBL" id="KAA3470192.1"/>
    </source>
</evidence>
<proteinExistence type="predicted"/>
<organism evidence="1 2">
    <name type="scientific">Gossypium australe</name>
    <dbReference type="NCBI Taxonomy" id="47621"/>
    <lineage>
        <taxon>Eukaryota</taxon>
        <taxon>Viridiplantae</taxon>
        <taxon>Streptophyta</taxon>
        <taxon>Embryophyta</taxon>
        <taxon>Tracheophyta</taxon>
        <taxon>Spermatophyta</taxon>
        <taxon>Magnoliopsida</taxon>
        <taxon>eudicotyledons</taxon>
        <taxon>Gunneridae</taxon>
        <taxon>Pentapetalae</taxon>
        <taxon>rosids</taxon>
        <taxon>malvids</taxon>
        <taxon>Malvales</taxon>
        <taxon>Malvaceae</taxon>
        <taxon>Malvoideae</taxon>
        <taxon>Gossypium</taxon>
    </lineage>
</organism>
<accession>A0A5B6VM58</accession>
<dbReference type="AlphaFoldDB" id="A0A5B6VM58"/>
<sequence length="65" mass="7383">MVSFVMSLRSRTEENGLRLRGSEGSRVTESERISESVIIKATEGSGSSRIIITLLNSFWYLWNMN</sequence>